<dbReference type="InterPro" id="IPR010730">
    <property type="entry name" value="HET"/>
</dbReference>
<dbReference type="AlphaFoldDB" id="A0A8H7PS37"/>
<evidence type="ECO:0000259" key="2">
    <source>
        <dbReference type="Pfam" id="PF06985"/>
    </source>
</evidence>
<dbReference type="OrthoDB" id="674604at2759"/>
<comment type="caution">
    <text evidence="3">The sequence shown here is derived from an EMBL/GenBank/DDBJ whole genome shotgun (WGS) entry which is preliminary data.</text>
</comment>
<dbReference type="PANTHER" id="PTHR33112:SF12">
    <property type="entry name" value="HETEROKARYON INCOMPATIBILITY DOMAIN-CONTAINING PROTEIN"/>
    <property type="match status" value="1"/>
</dbReference>
<proteinExistence type="predicted"/>
<dbReference type="Proteomes" id="UP000612746">
    <property type="component" value="Unassembled WGS sequence"/>
</dbReference>
<gene>
    <name evidence="3" type="ORF">INT44_001671</name>
</gene>
<feature type="domain" description="Heterokaryon incompatibility" evidence="2">
    <location>
        <begin position="260"/>
        <end position="357"/>
    </location>
</feature>
<organism evidence="3 4">
    <name type="scientific">Umbelopsis vinacea</name>
    <dbReference type="NCBI Taxonomy" id="44442"/>
    <lineage>
        <taxon>Eukaryota</taxon>
        <taxon>Fungi</taxon>
        <taxon>Fungi incertae sedis</taxon>
        <taxon>Mucoromycota</taxon>
        <taxon>Mucoromycotina</taxon>
        <taxon>Umbelopsidomycetes</taxon>
        <taxon>Umbelopsidales</taxon>
        <taxon>Umbelopsidaceae</taxon>
        <taxon>Umbelopsis</taxon>
    </lineage>
</organism>
<keyword evidence="4" id="KW-1185">Reference proteome</keyword>
<feature type="region of interest" description="Disordered" evidence="1">
    <location>
        <begin position="1"/>
        <end position="29"/>
    </location>
</feature>
<dbReference type="EMBL" id="JAEPRA010000011">
    <property type="protein sequence ID" value="KAG2178519.1"/>
    <property type="molecule type" value="Genomic_DNA"/>
</dbReference>
<evidence type="ECO:0000313" key="3">
    <source>
        <dbReference type="EMBL" id="KAG2178519.1"/>
    </source>
</evidence>
<accession>A0A8H7PS37</accession>
<evidence type="ECO:0000313" key="4">
    <source>
        <dbReference type="Proteomes" id="UP000612746"/>
    </source>
</evidence>
<reference evidence="3" key="1">
    <citation type="submission" date="2020-12" db="EMBL/GenBank/DDBJ databases">
        <title>Metabolic potential, ecology and presence of endohyphal bacteria is reflected in genomic diversity of Mucoromycotina.</title>
        <authorList>
            <person name="Muszewska A."/>
            <person name="Okrasinska A."/>
            <person name="Steczkiewicz K."/>
            <person name="Drgas O."/>
            <person name="Orlowska M."/>
            <person name="Perlinska-Lenart U."/>
            <person name="Aleksandrzak-Piekarczyk T."/>
            <person name="Szatraj K."/>
            <person name="Zielenkiewicz U."/>
            <person name="Pilsyk S."/>
            <person name="Malc E."/>
            <person name="Mieczkowski P."/>
            <person name="Kruszewska J.S."/>
            <person name="Biernat P."/>
            <person name="Pawlowska J."/>
        </authorList>
    </citation>
    <scope>NUCLEOTIDE SEQUENCE</scope>
    <source>
        <strain evidence="3">WA0000051536</strain>
    </source>
</reference>
<sequence length="732" mass="79598">MQPSQSEDNAPFFTTSGTTNTTQPSLNGDELLGIDRQMLGKRSASLLESSTEKYEDVFESDKRFKAQDLSITLDSTVSESSRHSKACQACWQHLRSCTAHCFLGGFGLNHVTNGSKGAQHTPYAQSVCSKHCSPLQQGDEVESCLCLSERCSECKLALPDESGFVVGTAALGVVSGVLDSKMRYTTLLRRALGPGMDMDSDKRKLATTRAQGACMGCGLLGVQGHWVPSHIPRKMVDVRAWALIDTSRLCAQCYSTASDYAIVSHEWGPSPNHAQADFSATLLNTGWQPRFRSDTGIGLEAAVRQASACYGTDYVWIDSLCVDQTEKEDVQVHLMNMAHYYTTATGCLAVASSNKSTPKKLEYDGACFWLHEASVKDKWYTRAWTLPEMLKCRECWLLVEAGVCVNISSILQLTTHVRARPVWIADPLFRVATAIRLGGLQHTYASVMYMLQTRHASRHEDLIMAARAVLGCTGSIKEGVHPDHIVANTLQDLAESGDTTWLGWLGASGNTRSWACMLPSAHAGYSWLSLTYGIRIPTEAVTLTSRDKPLRLRLMMEQLGSVIEVAAYGVFAADQIIKYICSEPQDGGPIKQMGKALALVYGDSVINDTLKKIPSEQWNAPASRRLHITSRTIGQISRDEGTMLHAAASRLCAFGGSTVMLCKVKLANGDIALGVIEKPVPLGTLVMRVQGASDGEQSMLLYCSSSGATLHRIAAGVGYVPTDGQTRPYLVG</sequence>
<protein>
    <recommendedName>
        <fullName evidence="2">Heterokaryon incompatibility domain-containing protein</fullName>
    </recommendedName>
</protein>
<dbReference type="PANTHER" id="PTHR33112">
    <property type="entry name" value="DOMAIN PROTEIN, PUTATIVE-RELATED"/>
    <property type="match status" value="1"/>
</dbReference>
<name>A0A8H7PS37_9FUNG</name>
<evidence type="ECO:0000256" key="1">
    <source>
        <dbReference type="SAM" id="MobiDB-lite"/>
    </source>
</evidence>
<dbReference type="Pfam" id="PF06985">
    <property type="entry name" value="HET"/>
    <property type="match status" value="1"/>
</dbReference>